<keyword evidence="1" id="KW-0812">Transmembrane</keyword>
<gene>
    <name evidence="2" type="ORF">DV711_02615</name>
</gene>
<keyword evidence="1" id="KW-0472">Membrane</keyword>
<comment type="caution">
    <text evidence="2">The sequence shown here is derived from an EMBL/GenBank/DDBJ whole genome shotgun (WGS) entry which is preliminary data.</text>
</comment>
<sequence>MANQCPVCQSSVASWLLSKERFECQSCGLALTSNSTKVLKQSFILGFVLWLLFILAVQQYSGSLGYALAVSIEGGGILCGLLATAYYQLKVGVAEHVDK</sequence>
<evidence type="ECO:0000256" key="1">
    <source>
        <dbReference type="SAM" id="Phobius"/>
    </source>
</evidence>
<accession>A0A369WQZ6</accession>
<dbReference type="EMBL" id="QQOH01000001">
    <property type="protein sequence ID" value="RDE24500.1"/>
    <property type="molecule type" value="Genomic_DNA"/>
</dbReference>
<name>A0A369WQZ6_9GAMM</name>
<keyword evidence="3" id="KW-1185">Reference proteome</keyword>
<feature type="transmembrane region" description="Helical" evidence="1">
    <location>
        <begin position="43"/>
        <end position="60"/>
    </location>
</feature>
<protein>
    <submittedName>
        <fullName evidence="2">Uncharacterized protein</fullName>
    </submittedName>
</protein>
<evidence type="ECO:0000313" key="2">
    <source>
        <dbReference type="EMBL" id="RDE24500.1"/>
    </source>
</evidence>
<feature type="transmembrane region" description="Helical" evidence="1">
    <location>
        <begin position="66"/>
        <end position="89"/>
    </location>
</feature>
<dbReference type="AlphaFoldDB" id="A0A369WQZ6"/>
<dbReference type="Proteomes" id="UP000253769">
    <property type="component" value="Unassembled WGS sequence"/>
</dbReference>
<keyword evidence="1" id="KW-1133">Transmembrane helix</keyword>
<evidence type="ECO:0000313" key="3">
    <source>
        <dbReference type="Proteomes" id="UP000253769"/>
    </source>
</evidence>
<proteinExistence type="predicted"/>
<dbReference type="RefSeq" id="WP_114694086.1">
    <property type="nucleotide sequence ID" value="NZ_QQOH01000001.1"/>
</dbReference>
<reference evidence="2 3" key="1">
    <citation type="submission" date="2018-07" db="EMBL/GenBank/DDBJ databases">
        <title>Motiliproteus coralliicola sp. nov., a bacterium isolated from Coral.</title>
        <authorList>
            <person name="Wang G."/>
        </authorList>
    </citation>
    <scope>NUCLEOTIDE SEQUENCE [LARGE SCALE GENOMIC DNA]</scope>
    <source>
        <strain evidence="2 3">C34</strain>
    </source>
</reference>
<organism evidence="2 3">
    <name type="scientific">Motiliproteus coralliicola</name>
    <dbReference type="NCBI Taxonomy" id="2283196"/>
    <lineage>
        <taxon>Bacteria</taxon>
        <taxon>Pseudomonadati</taxon>
        <taxon>Pseudomonadota</taxon>
        <taxon>Gammaproteobacteria</taxon>
        <taxon>Oceanospirillales</taxon>
        <taxon>Oceanospirillaceae</taxon>
        <taxon>Motiliproteus</taxon>
    </lineage>
</organism>